<dbReference type="AlphaFoldDB" id="A0A9P0M027"/>
<keyword evidence="4" id="KW-0540">Nuclease</keyword>
<keyword evidence="8" id="KW-1133">Transmembrane helix</keyword>
<organism evidence="10 11">
    <name type="scientific">Acanthoscelides obtectus</name>
    <name type="common">Bean weevil</name>
    <name type="synonym">Bruchus obtectus</name>
    <dbReference type="NCBI Taxonomy" id="200917"/>
    <lineage>
        <taxon>Eukaryota</taxon>
        <taxon>Metazoa</taxon>
        <taxon>Ecdysozoa</taxon>
        <taxon>Arthropoda</taxon>
        <taxon>Hexapoda</taxon>
        <taxon>Insecta</taxon>
        <taxon>Pterygota</taxon>
        <taxon>Neoptera</taxon>
        <taxon>Endopterygota</taxon>
        <taxon>Coleoptera</taxon>
        <taxon>Polyphaga</taxon>
        <taxon>Cucujiformia</taxon>
        <taxon>Chrysomeloidea</taxon>
        <taxon>Chrysomelidae</taxon>
        <taxon>Bruchinae</taxon>
        <taxon>Bruchini</taxon>
        <taxon>Acanthoscelides</taxon>
    </lineage>
</organism>
<evidence type="ECO:0000259" key="9">
    <source>
        <dbReference type="Pfam" id="PF13359"/>
    </source>
</evidence>
<feature type="domain" description="DDE Tnp4" evidence="9">
    <location>
        <begin position="177"/>
        <end position="338"/>
    </location>
</feature>
<keyword evidence="8" id="KW-0472">Membrane</keyword>
<name>A0A9P0M027_ACAOB</name>
<evidence type="ECO:0000313" key="10">
    <source>
        <dbReference type="EMBL" id="CAH2003188.1"/>
    </source>
</evidence>
<dbReference type="OrthoDB" id="6751902at2759"/>
<gene>
    <name evidence="10" type="ORF">ACAOBT_LOCUS27251</name>
</gene>
<protein>
    <recommendedName>
        <fullName evidence="9">DDE Tnp4 domain-containing protein</fullName>
    </recommendedName>
</protein>
<comment type="caution">
    <text evidence="10">The sequence shown here is derived from an EMBL/GenBank/DDBJ whole genome shotgun (WGS) entry which is preliminary data.</text>
</comment>
<evidence type="ECO:0000256" key="3">
    <source>
        <dbReference type="ARBA" id="ARBA00006958"/>
    </source>
</evidence>
<keyword evidence="11" id="KW-1185">Reference proteome</keyword>
<evidence type="ECO:0000256" key="7">
    <source>
        <dbReference type="ARBA" id="ARBA00023242"/>
    </source>
</evidence>
<evidence type="ECO:0000256" key="4">
    <source>
        <dbReference type="ARBA" id="ARBA00022722"/>
    </source>
</evidence>
<reference evidence="10" key="1">
    <citation type="submission" date="2022-03" db="EMBL/GenBank/DDBJ databases">
        <authorList>
            <person name="Sayadi A."/>
        </authorList>
    </citation>
    <scope>NUCLEOTIDE SEQUENCE</scope>
</reference>
<accession>A0A9P0M027</accession>
<dbReference type="GO" id="GO:0016787">
    <property type="term" value="F:hydrolase activity"/>
    <property type="evidence" value="ECO:0007669"/>
    <property type="project" value="UniProtKB-KW"/>
</dbReference>
<evidence type="ECO:0000256" key="1">
    <source>
        <dbReference type="ARBA" id="ARBA00001968"/>
    </source>
</evidence>
<dbReference type="GO" id="GO:0046872">
    <property type="term" value="F:metal ion binding"/>
    <property type="evidence" value="ECO:0007669"/>
    <property type="project" value="UniProtKB-KW"/>
</dbReference>
<evidence type="ECO:0000256" key="2">
    <source>
        <dbReference type="ARBA" id="ARBA00004123"/>
    </source>
</evidence>
<dbReference type="EMBL" id="CAKOFQ010007531">
    <property type="protein sequence ID" value="CAH2003188.1"/>
    <property type="molecule type" value="Genomic_DNA"/>
</dbReference>
<keyword evidence="8" id="KW-0812">Transmembrane</keyword>
<keyword evidence="6" id="KW-0378">Hydrolase</keyword>
<evidence type="ECO:0000313" key="11">
    <source>
        <dbReference type="Proteomes" id="UP001152888"/>
    </source>
</evidence>
<keyword evidence="5" id="KW-0479">Metal-binding</keyword>
<dbReference type="GO" id="GO:0005634">
    <property type="term" value="C:nucleus"/>
    <property type="evidence" value="ECO:0007669"/>
    <property type="project" value="UniProtKB-SubCell"/>
</dbReference>
<dbReference type="Proteomes" id="UP001152888">
    <property type="component" value="Unassembled WGS sequence"/>
</dbReference>
<dbReference type="GO" id="GO:0004518">
    <property type="term" value="F:nuclease activity"/>
    <property type="evidence" value="ECO:0007669"/>
    <property type="project" value="UniProtKB-KW"/>
</dbReference>
<proteinExistence type="inferred from homology"/>
<comment type="similarity">
    <text evidence="3">Belongs to the HARBI1 family.</text>
</comment>
<comment type="subcellular location">
    <subcellularLocation>
        <location evidence="2">Nucleus</location>
    </subcellularLocation>
</comment>
<evidence type="ECO:0000256" key="5">
    <source>
        <dbReference type="ARBA" id="ARBA00022723"/>
    </source>
</evidence>
<dbReference type="Pfam" id="PF13359">
    <property type="entry name" value="DDE_Tnp_4"/>
    <property type="match status" value="1"/>
</dbReference>
<dbReference type="InterPro" id="IPR045249">
    <property type="entry name" value="HARBI1-like"/>
</dbReference>
<dbReference type="PANTHER" id="PTHR22930:SF284">
    <property type="entry name" value="DDE TNP4 DOMAIN-CONTAINING PROTEIN"/>
    <property type="match status" value="1"/>
</dbReference>
<sequence length="419" mass="48964">MNIEKKRIIVIATMYTYYRILKKKGKKRYMRTWIKKWKKDRNLYGHMPLVHELKENYPNDYKNYLRMDSHTFDKLLTIITPKIIIKQDTILRHSISPEERLAATLRFLATGRSLQDLKFSTGIGASTLCDLIPETSRAIYESFKDEYMKFPTSKEEWIDIARGFENKWQFINCGGALDGKHIRIVPPPHSGAQYYNYKNFYSIVLMALVNSKYEFIFVDVGKNGRLSDGGVIEYTEFYRKLLKSELNLPDETETKNNLPYVFLGDEAFSLGEHFLKPFPQKDLNYQKRIFNYRLSRARNVSENAFGQIAAKFRILHTAINMAPIKIIYVALAICTFHNFLIKLKTPYAKNFTFDNYCNTNGQVQMEDGRSESVELTSLQLRIPRNVTSLAKEVSEAYMNYFNGDGRIEFQDEMLRKGKA</sequence>
<evidence type="ECO:0000256" key="6">
    <source>
        <dbReference type="ARBA" id="ARBA00022801"/>
    </source>
</evidence>
<dbReference type="PANTHER" id="PTHR22930">
    <property type="match status" value="1"/>
</dbReference>
<evidence type="ECO:0000256" key="8">
    <source>
        <dbReference type="SAM" id="Phobius"/>
    </source>
</evidence>
<comment type="cofactor">
    <cofactor evidence="1">
        <name>a divalent metal cation</name>
        <dbReference type="ChEBI" id="CHEBI:60240"/>
    </cofactor>
</comment>
<dbReference type="InterPro" id="IPR027806">
    <property type="entry name" value="HARBI1_dom"/>
</dbReference>
<keyword evidence="7" id="KW-0539">Nucleus</keyword>
<feature type="transmembrane region" description="Helical" evidence="8">
    <location>
        <begin position="322"/>
        <end position="341"/>
    </location>
</feature>